<evidence type="ECO:0000313" key="2">
    <source>
        <dbReference type="Proteomes" id="UP000827751"/>
    </source>
</evidence>
<dbReference type="EMBL" id="OK499972">
    <property type="protein sequence ID" value="UGO46247.1"/>
    <property type="molecule type" value="Genomic_DNA"/>
</dbReference>
<name>A0AAE9CAX6_9CAUD</name>
<evidence type="ECO:0000313" key="1">
    <source>
        <dbReference type="EMBL" id="UGO46247.1"/>
    </source>
</evidence>
<dbReference type="Gene3D" id="1.10.3210.10">
    <property type="entry name" value="Hypothetical protein af1432"/>
    <property type="match status" value="1"/>
</dbReference>
<protein>
    <recommendedName>
        <fullName evidence="3">Phosphohydrolase</fullName>
    </recommendedName>
</protein>
<dbReference type="Proteomes" id="UP000827751">
    <property type="component" value="Segment"/>
</dbReference>
<reference evidence="1 2" key="1">
    <citation type="submission" date="2021-10" db="EMBL/GenBank/DDBJ databases">
        <authorList>
            <person name="Lavering E.D."/>
            <person name="James R."/>
            <person name="Fairhom J.D."/>
            <person name="Ogilvie B.H."/>
            <person name="Thurgood T.L."/>
            <person name="Robison R.A."/>
            <person name="Grose J.H."/>
        </authorList>
    </citation>
    <scope>NUCLEOTIDE SEQUENCE [LARGE SCALE GENOMIC DNA]</scope>
</reference>
<dbReference type="SUPFAM" id="SSF109604">
    <property type="entry name" value="HD-domain/PDEase-like"/>
    <property type="match status" value="1"/>
</dbReference>
<gene>
    <name evidence="1" type="ORF">CHEWBECCA_164</name>
</gene>
<evidence type="ECO:0008006" key="3">
    <source>
        <dbReference type="Google" id="ProtNLM"/>
    </source>
</evidence>
<accession>A0AAE9CAX6</accession>
<proteinExistence type="predicted"/>
<dbReference type="Pfam" id="PF12917">
    <property type="entry name" value="YfbR-like"/>
    <property type="match status" value="1"/>
</dbReference>
<sequence>MLVTYTGKVFDYNNITKESICVDDIAHSLSHINRFVGHSSRPYSVGEHVLRCQHMAKELGYSARLQLLTLIHDFEEAYTGDCPTPLKVLLPEFSVIAKKVETAIYEHIGIMPPTAHEKYLIKRIDLTMLAIEMRDLTLHTYEEFIDEHTHTEFLVNEYFELNKDEYSVSHPRVVSNSIRMAYQQLVFDTIMEQQGEK</sequence>
<organism evidence="1 2">
    <name type="scientific">Bacillus phage vB_BanS_Chewbecca</name>
    <dbReference type="NCBI Taxonomy" id="2894786"/>
    <lineage>
        <taxon>Viruses</taxon>
        <taxon>Duplodnaviria</taxon>
        <taxon>Heunggongvirae</taxon>
        <taxon>Uroviricota</taxon>
        <taxon>Caudoviricetes</taxon>
        <taxon>Joanripponvirinae</taxon>
        <taxon>Tsamsavirus</taxon>
        <taxon>Tsamsavirus chewbecca</taxon>
    </lineage>
</organism>
<keyword evidence="2" id="KW-1185">Reference proteome</keyword>